<name>A0AAW1MHS4_POPJA</name>
<keyword evidence="2" id="KW-1185">Reference proteome</keyword>
<gene>
    <name evidence="1" type="ORF">QE152_g5652</name>
</gene>
<proteinExistence type="predicted"/>
<accession>A0AAW1MHS4</accession>
<comment type="caution">
    <text evidence="1">The sequence shown here is derived from an EMBL/GenBank/DDBJ whole genome shotgun (WGS) entry which is preliminary data.</text>
</comment>
<organism evidence="1 2">
    <name type="scientific">Popillia japonica</name>
    <name type="common">Japanese beetle</name>
    <dbReference type="NCBI Taxonomy" id="7064"/>
    <lineage>
        <taxon>Eukaryota</taxon>
        <taxon>Metazoa</taxon>
        <taxon>Ecdysozoa</taxon>
        <taxon>Arthropoda</taxon>
        <taxon>Hexapoda</taxon>
        <taxon>Insecta</taxon>
        <taxon>Pterygota</taxon>
        <taxon>Neoptera</taxon>
        <taxon>Endopterygota</taxon>
        <taxon>Coleoptera</taxon>
        <taxon>Polyphaga</taxon>
        <taxon>Scarabaeiformia</taxon>
        <taxon>Scarabaeidae</taxon>
        <taxon>Rutelinae</taxon>
        <taxon>Popillia</taxon>
    </lineage>
</organism>
<dbReference type="AlphaFoldDB" id="A0AAW1MHS4"/>
<evidence type="ECO:0000313" key="2">
    <source>
        <dbReference type="Proteomes" id="UP001458880"/>
    </source>
</evidence>
<protein>
    <submittedName>
        <fullName evidence="1">Uncharacterized protein</fullName>
    </submittedName>
</protein>
<dbReference type="EMBL" id="JASPKY010000035">
    <property type="protein sequence ID" value="KAK9746942.1"/>
    <property type="molecule type" value="Genomic_DNA"/>
</dbReference>
<sequence length="66" mass="7497">MDYTYSNYQQNPLPDTRLRLDAGIFFIIWVAAKLNGLGTGSLQNSPLKVLRYFIKDQNEILSCGTI</sequence>
<evidence type="ECO:0000313" key="1">
    <source>
        <dbReference type="EMBL" id="KAK9746942.1"/>
    </source>
</evidence>
<reference evidence="1 2" key="1">
    <citation type="journal article" date="2024" name="BMC Genomics">
        <title>De novo assembly and annotation of Popillia japonica's genome with initial clues to its potential as an invasive pest.</title>
        <authorList>
            <person name="Cucini C."/>
            <person name="Boschi S."/>
            <person name="Funari R."/>
            <person name="Cardaioli E."/>
            <person name="Iannotti N."/>
            <person name="Marturano G."/>
            <person name="Paoli F."/>
            <person name="Bruttini M."/>
            <person name="Carapelli A."/>
            <person name="Frati F."/>
            <person name="Nardi F."/>
        </authorList>
    </citation>
    <scope>NUCLEOTIDE SEQUENCE [LARGE SCALE GENOMIC DNA]</scope>
    <source>
        <strain evidence="1">DMR45628</strain>
    </source>
</reference>
<dbReference type="Proteomes" id="UP001458880">
    <property type="component" value="Unassembled WGS sequence"/>
</dbReference>